<name>A0A2L0V0D3_9CAUD</name>
<reference evidence="1 2" key="1">
    <citation type="submission" date="2017-06" db="EMBL/GenBank/DDBJ databases">
        <authorList>
            <person name="Kim H.J."/>
            <person name="Triplett B.A."/>
        </authorList>
    </citation>
    <scope>NUCLEOTIDE SEQUENCE [LARGE SCALE GENOMIC DNA]</scope>
</reference>
<dbReference type="GeneID" id="40088483"/>
<dbReference type="RefSeq" id="YP_009612145.1">
    <property type="nucleotide sequence ID" value="NC_042013.1"/>
</dbReference>
<evidence type="ECO:0000313" key="1">
    <source>
        <dbReference type="EMBL" id="AUZ95239.1"/>
    </source>
</evidence>
<keyword evidence="2" id="KW-1185">Reference proteome</keyword>
<accession>A0A2L0V0D3</accession>
<dbReference type="KEGG" id="vg:40088483"/>
<dbReference type="EMBL" id="MF403008">
    <property type="protein sequence ID" value="AUZ95239.1"/>
    <property type="molecule type" value="Genomic_DNA"/>
</dbReference>
<sequence length="123" mass="14260">MRFINMTFNHENDIITFVAPVYGNHQEIEEKMELVQGNDELNLFISSIDKEMAAPIEFLPPRYGELFCGQMSIQNGNIELYQEIFDKIIDIMRTTGLNIQPPFYIQIAEENKNVITELMDIAV</sequence>
<protein>
    <submittedName>
        <fullName evidence="1">Uncharacterized protein</fullName>
    </submittedName>
</protein>
<organism evidence="1 2">
    <name type="scientific">Agrobacterium phage Atu_ph07</name>
    <dbReference type="NCBI Taxonomy" id="2024264"/>
    <lineage>
        <taxon>Viruses</taxon>
        <taxon>Duplodnaviria</taxon>
        <taxon>Heunggongvirae</taxon>
        <taxon>Uroviricota</taxon>
        <taxon>Caudoviricetes</taxon>
        <taxon>Polybotosvirus</taxon>
        <taxon>Polybotosvirus Atuph07</taxon>
    </lineage>
</organism>
<evidence type="ECO:0000313" key="2">
    <source>
        <dbReference type="Proteomes" id="UP000223025"/>
    </source>
</evidence>
<dbReference type="Proteomes" id="UP000223025">
    <property type="component" value="Segment"/>
</dbReference>
<proteinExistence type="predicted"/>